<evidence type="ECO:0000256" key="1">
    <source>
        <dbReference type="SAM" id="Phobius"/>
    </source>
</evidence>
<name>A0A136Q4B9_9FIRM</name>
<evidence type="ECO:0000313" key="3">
    <source>
        <dbReference type="Proteomes" id="UP000070366"/>
    </source>
</evidence>
<proteinExistence type="predicted"/>
<accession>A0A136Q4B9</accession>
<protein>
    <submittedName>
        <fullName evidence="2">Uncharacterized protein</fullName>
    </submittedName>
</protein>
<keyword evidence="1" id="KW-1133">Transmembrane helix</keyword>
<dbReference type="EMBL" id="LSZW01000061">
    <property type="protein sequence ID" value="KXK65523.1"/>
    <property type="molecule type" value="Genomic_DNA"/>
</dbReference>
<comment type="caution">
    <text evidence="2">The sequence shown here is derived from an EMBL/GenBank/DDBJ whole genome shotgun (WGS) entry which is preliminary data.</text>
</comment>
<keyword evidence="1" id="KW-0472">Membrane</keyword>
<gene>
    <name evidence="2" type="ORF">HMPREF3293_01737</name>
</gene>
<keyword evidence="3" id="KW-1185">Reference proteome</keyword>
<reference evidence="2 3" key="1">
    <citation type="submission" date="2016-02" db="EMBL/GenBank/DDBJ databases">
        <authorList>
            <person name="Wen L."/>
            <person name="He K."/>
            <person name="Yang H."/>
        </authorList>
    </citation>
    <scope>NUCLEOTIDE SEQUENCE [LARGE SCALE GENOMIC DNA]</scope>
    <source>
        <strain evidence="2 3">DSM 22607</strain>
    </source>
</reference>
<sequence>MSYRRPPFYCFLIYIREWMDNVLLNFTFMITTSSLSVNIFFII</sequence>
<dbReference type="Proteomes" id="UP000070366">
    <property type="component" value="Unassembled WGS sequence"/>
</dbReference>
<organism evidence="2 3">
    <name type="scientific">Christensenella minuta</name>
    <dbReference type="NCBI Taxonomy" id="626937"/>
    <lineage>
        <taxon>Bacteria</taxon>
        <taxon>Bacillati</taxon>
        <taxon>Bacillota</taxon>
        <taxon>Clostridia</taxon>
        <taxon>Christensenellales</taxon>
        <taxon>Christensenellaceae</taxon>
        <taxon>Christensenella</taxon>
    </lineage>
</organism>
<feature type="transmembrane region" description="Helical" evidence="1">
    <location>
        <begin position="21"/>
        <end position="42"/>
    </location>
</feature>
<dbReference type="STRING" id="626937.HMPREF3293_01737"/>
<keyword evidence="1" id="KW-0812">Transmembrane</keyword>
<dbReference type="AlphaFoldDB" id="A0A136Q4B9"/>
<evidence type="ECO:0000313" key="2">
    <source>
        <dbReference type="EMBL" id="KXK65523.1"/>
    </source>
</evidence>